<evidence type="ECO:0000313" key="3">
    <source>
        <dbReference type="EMBL" id="CAK0861156.1"/>
    </source>
</evidence>
<dbReference type="InterPro" id="IPR012664">
    <property type="entry name" value="CHP02452"/>
</dbReference>
<dbReference type="Proteomes" id="UP001189429">
    <property type="component" value="Unassembled WGS sequence"/>
</dbReference>
<dbReference type="InterPro" id="IPR019261">
    <property type="entry name" value="PARG_cat_microbial"/>
</dbReference>
<dbReference type="Pfam" id="PF10021">
    <property type="entry name" value="PARG_cat_microb"/>
    <property type="match status" value="1"/>
</dbReference>
<dbReference type="CDD" id="cd00161">
    <property type="entry name" value="beta-trefoil_Ricin-like"/>
    <property type="match status" value="1"/>
</dbReference>
<sequence length="893" mass="97887">MTAPWVGAVAAPGAAAGGDGVVRGPPASAARAPPDSRIVRAGNAQVVRARGVPVRMRSGDVVRAGCPLLRGPAAVARVPDLPQGQVWRLSNKALEALLRPPEKATRRQESALLDAAEVYVLESTTAHGWYLTVQEASTAVDAPIVLGDRPHVTHAQWRVAHEASSDTYSIESLSKAGRYVGVAAKAKAKAKAKPAGRGPGHGLSELGKPEVRLTSIVLTEDPEAPSSRWRLSGGVDHSFSFESLHSPGLCLSATDDPGQLILDLARAEESPLQPSPLRWRALKESELPRELPFVLANRGAVPRHLPGREGERDGEWVWIRKQNDEKARAERRVASALTRQCTAAGGYVLDGSRIELNSVEDMCSRTRVLAPSLGNVAPPGQSPEFPETGLRRMPQDVFSMQAAELLAKEECHQEGRGVAVVSAASAYHCGGGFLTGGRHALEEAICMQTTLHPSIAQARLEALAAAGAEDGEESHFAYIPRDGAVLSPRVELFREGTSQGYPFMQRPVELAAVISVAMFNKNPAVGDAPLDAPEDLNLYEQIVADKFRSVLAAAVSAGASALVMCDVGCGVYMNDPAIVGRVFGEVLYREYWGRLRDVALCGKVEFQATVEKTVQRLAEAAALESSDEEELTGFARSYEEDQLRRQREELSSKRRLERAAAERRREEEEMERKRQEELQRKLQRDAEERQRREEEARRREEQNRKEEEARERRAQEAARKEEERAAKAREAEERRQRQQEELAPRQRPQVLQIVVPPGVGPGQAIQVRAPDGQVVQAQVPPGMGPGATLHIQYTPMAPVSPGAAASAAPRTPSPRPSGRGTPVWEFGLANDRWKAFEPDHQQQLERAYTDYISNDGFDFETVRSGSMLIVVNFRDMTQNVQGSDRKRKVRRRE</sequence>
<dbReference type="SUPFAM" id="SSF117839">
    <property type="entry name" value="WWE domain"/>
    <property type="match status" value="1"/>
</dbReference>
<proteinExistence type="predicted"/>
<name>A0ABN9UMX7_9DINO</name>
<keyword evidence="4" id="KW-1185">Reference proteome</keyword>
<comment type="caution">
    <text evidence="3">The sequence shown here is derived from an EMBL/GenBank/DDBJ whole genome shotgun (WGS) entry which is preliminary data.</text>
</comment>
<dbReference type="NCBIfam" id="TIGR02452">
    <property type="entry name" value="TIGR02452 family protein"/>
    <property type="match status" value="1"/>
</dbReference>
<feature type="region of interest" description="Disordered" evidence="1">
    <location>
        <begin position="13"/>
        <end position="33"/>
    </location>
</feature>
<feature type="region of interest" description="Disordered" evidence="1">
    <location>
        <begin position="800"/>
        <end position="820"/>
    </location>
</feature>
<dbReference type="InterPro" id="IPR037197">
    <property type="entry name" value="WWE_dom_sf"/>
</dbReference>
<evidence type="ECO:0000256" key="1">
    <source>
        <dbReference type="SAM" id="MobiDB-lite"/>
    </source>
</evidence>
<dbReference type="EMBL" id="CAUYUJ010016048">
    <property type="protein sequence ID" value="CAK0861156.1"/>
    <property type="molecule type" value="Genomic_DNA"/>
</dbReference>
<dbReference type="InterPro" id="IPR004170">
    <property type="entry name" value="WWE_dom"/>
</dbReference>
<evidence type="ECO:0000259" key="2">
    <source>
        <dbReference type="PROSITE" id="PS50918"/>
    </source>
</evidence>
<feature type="domain" description="WWE" evidence="2">
    <location>
        <begin position="809"/>
        <end position="891"/>
    </location>
</feature>
<dbReference type="PANTHER" id="PTHR35596">
    <property type="entry name" value="DUF2263 DOMAIN-CONTAINING PROTEIN"/>
    <property type="match status" value="1"/>
</dbReference>
<dbReference type="Gene3D" id="3.40.220.10">
    <property type="entry name" value="Leucine Aminopeptidase, subunit E, domain 1"/>
    <property type="match status" value="1"/>
</dbReference>
<organism evidence="3 4">
    <name type="scientific">Prorocentrum cordatum</name>
    <dbReference type="NCBI Taxonomy" id="2364126"/>
    <lineage>
        <taxon>Eukaryota</taxon>
        <taxon>Sar</taxon>
        <taxon>Alveolata</taxon>
        <taxon>Dinophyceae</taxon>
        <taxon>Prorocentrales</taxon>
        <taxon>Prorocentraceae</taxon>
        <taxon>Prorocentrum</taxon>
    </lineage>
</organism>
<dbReference type="Gene3D" id="2.80.10.50">
    <property type="match status" value="1"/>
</dbReference>
<dbReference type="Pfam" id="PF02825">
    <property type="entry name" value="WWE"/>
    <property type="match status" value="1"/>
</dbReference>
<gene>
    <name evidence="3" type="ORF">PCOR1329_LOCUS49918</name>
</gene>
<dbReference type="PANTHER" id="PTHR35596:SF1">
    <property type="entry name" value="MICROBIAL-TYPE PARG CATALYTIC DOMAIN-CONTAINING PROTEIN"/>
    <property type="match status" value="1"/>
</dbReference>
<feature type="compositionally biased region" description="Basic and acidic residues" evidence="1">
    <location>
        <begin position="649"/>
        <end position="744"/>
    </location>
</feature>
<dbReference type="InterPro" id="IPR043472">
    <property type="entry name" value="Macro_dom-like"/>
</dbReference>
<dbReference type="Gene3D" id="3.30.720.50">
    <property type="match status" value="1"/>
</dbReference>
<protein>
    <recommendedName>
        <fullName evidence="2">WWE domain-containing protein</fullName>
    </recommendedName>
</protein>
<accession>A0ABN9UMX7</accession>
<reference evidence="3" key="1">
    <citation type="submission" date="2023-10" db="EMBL/GenBank/DDBJ databases">
        <authorList>
            <person name="Chen Y."/>
            <person name="Shah S."/>
            <person name="Dougan E. K."/>
            <person name="Thang M."/>
            <person name="Chan C."/>
        </authorList>
    </citation>
    <scope>NUCLEOTIDE SEQUENCE [LARGE SCALE GENOMIC DNA]</scope>
</reference>
<evidence type="ECO:0000313" key="4">
    <source>
        <dbReference type="Proteomes" id="UP001189429"/>
    </source>
</evidence>
<dbReference type="PROSITE" id="PS50918">
    <property type="entry name" value="WWE"/>
    <property type="match status" value="1"/>
</dbReference>
<feature type="compositionally biased region" description="Low complexity" evidence="1">
    <location>
        <begin position="22"/>
        <end position="33"/>
    </location>
</feature>
<feature type="region of interest" description="Disordered" evidence="1">
    <location>
        <begin position="649"/>
        <end position="749"/>
    </location>
</feature>